<feature type="domain" description="Fe2OG dioxygenase" evidence="3">
    <location>
        <begin position="244"/>
        <end position="341"/>
    </location>
</feature>
<protein>
    <recommendedName>
        <fullName evidence="3">Fe2OG dioxygenase domain-containing protein</fullName>
    </recommendedName>
</protein>
<dbReference type="Proteomes" id="UP000594261">
    <property type="component" value="Chromosome 11"/>
</dbReference>
<reference evidence="4" key="2">
    <citation type="submission" date="2021-01" db="UniProtKB">
        <authorList>
            <consortium name="EnsemblPlants"/>
        </authorList>
    </citation>
    <scope>IDENTIFICATION</scope>
</reference>
<dbReference type="SUPFAM" id="SSF51197">
    <property type="entry name" value="Clavaminate synthase-like"/>
    <property type="match status" value="1"/>
</dbReference>
<feature type="compositionally biased region" description="Polar residues" evidence="2">
    <location>
        <begin position="80"/>
        <end position="101"/>
    </location>
</feature>
<proteinExistence type="inferred from homology"/>
<comment type="similarity">
    <text evidence="1">Belongs to the alkB family.</text>
</comment>
<organism evidence="4 5">
    <name type="scientific">Quercus lobata</name>
    <name type="common">Valley oak</name>
    <dbReference type="NCBI Taxonomy" id="97700"/>
    <lineage>
        <taxon>Eukaryota</taxon>
        <taxon>Viridiplantae</taxon>
        <taxon>Streptophyta</taxon>
        <taxon>Embryophyta</taxon>
        <taxon>Tracheophyta</taxon>
        <taxon>Spermatophyta</taxon>
        <taxon>Magnoliopsida</taxon>
        <taxon>eudicotyledons</taxon>
        <taxon>Gunneridae</taxon>
        <taxon>Pentapetalae</taxon>
        <taxon>rosids</taxon>
        <taxon>fabids</taxon>
        <taxon>Fagales</taxon>
        <taxon>Fagaceae</taxon>
        <taxon>Quercus</taxon>
    </lineage>
</organism>
<dbReference type="Pfam" id="PF13532">
    <property type="entry name" value="2OG-FeII_Oxy_2"/>
    <property type="match status" value="1"/>
</dbReference>
<dbReference type="PANTHER" id="PTHR31447:SF1">
    <property type="entry name" value="OS06G0138200 PROTEIN"/>
    <property type="match status" value="1"/>
</dbReference>
<evidence type="ECO:0000313" key="4">
    <source>
        <dbReference type="EnsemblPlants" id="QL11p018537:mrna"/>
    </source>
</evidence>
<dbReference type="EnsemblPlants" id="QL11p018537:mrna">
    <property type="protein sequence ID" value="QL11p018537:mrna"/>
    <property type="gene ID" value="QL11p018537"/>
</dbReference>
<dbReference type="GO" id="GO:0003729">
    <property type="term" value="F:mRNA binding"/>
    <property type="evidence" value="ECO:0007669"/>
    <property type="project" value="InterPro"/>
</dbReference>
<name>A0A7N2MX78_QUELO</name>
<dbReference type="SMR" id="A0A7N2MX78"/>
<dbReference type="InParanoid" id="A0A7N2MX78"/>
<sequence length="425" mass="49056">MTGELTRWESDGESLSKSLERDEIFEYLSEGFCRQCKSLLQTRIHSLVNQKVREREITPKSNNGDIDGSRFLNKQRQETRFTQMPDSSSWRKGSNSQSYELSNGRDSEEEQNEHVRVSQVVREKEFVYFERINGKPTNVLQGLELHTGVFNAEEQRKIVECVYDFQTMGQRGQLRERTYSEPRKWMRGKGRVTIQFGCCYNYAVDKNGNPPGIVRDEEVDPLPSLFKKMIKRMVRWHVLPPSCIPNSCIVNIYEEGDCIPPHIDHHDFVRPFCTVSFLTECNILFGSNLKILSPGEFWGPFSMPLPVGSVLVLNGNGADIAKHCVPAVPAKRISITFRKMDDSKMPYRFLLDPELDGINPLDYSLANHRKVHYNDKSTRREYEPVRARSNNSFVIEKDDFPPLGSSRAAMNGLRVSKDRSRQRKF</sequence>
<evidence type="ECO:0000259" key="3">
    <source>
        <dbReference type="PROSITE" id="PS51471"/>
    </source>
</evidence>
<dbReference type="Gramene" id="QL11p018537:mrna">
    <property type="protein sequence ID" value="QL11p018537:mrna"/>
    <property type="gene ID" value="QL11p018537"/>
</dbReference>
<dbReference type="InterPro" id="IPR044842">
    <property type="entry name" value="ALKBH9B/ALKBH10B-like"/>
</dbReference>
<dbReference type="GeneID" id="115966257"/>
<dbReference type="KEGG" id="qlo:115966257"/>
<feature type="region of interest" description="Disordered" evidence="2">
    <location>
        <begin position="55"/>
        <end position="115"/>
    </location>
</feature>
<dbReference type="EMBL" id="LRBV02000011">
    <property type="status" value="NOT_ANNOTATED_CDS"/>
    <property type="molecule type" value="Genomic_DNA"/>
</dbReference>
<evidence type="ECO:0000256" key="2">
    <source>
        <dbReference type="SAM" id="MobiDB-lite"/>
    </source>
</evidence>
<evidence type="ECO:0000256" key="1">
    <source>
        <dbReference type="ARBA" id="ARBA00007879"/>
    </source>
</evidence>
<reference evidence="4 5" key="1">
    <citation type="journal article" date="2016" name="G3 (Bethesda)">
        <title>First Draft Assembly and Annotation of the Genome of a California Endemic Oak Quercus lobata Nee (Fagaceae).</title>
        <authorList>
            <person name="Sork V.L."/>
            <person name="Fitz-Gibbon S.T."/>
            <person name="Puiu D."/>
            <person name="Crepeau M."/>
            <person name="Gugger P.F."/>
            <person name="Sherman R."/>
            <person name="Stevens K."/>
            <person name="Langley C.H."/>
            <person name="Pellegrini M."/>
            <person name="Salzberg S.L."/>
        </authorList>
    </citation>
    <scope>NUCLEOTIDE SEQUENCE [LARGE SCALE GENOMIC DNA]</scope>
    <source>
        <strain evidence="4 5">cv. SW786</strain>
    </source>
</reference>
<accession>A0A7N2MX78</accession>
<dbReference type="PANTHER" id="PTHR31447">
    <property type="entry name" value="HYDROXYPROLINE-RICH GLYCOPROTEIN FAMILY PROTEIN-RELATED"/>
    <property type="match status" value="1"/>
</dbReference>
<dbReference type="AlphaFoldDB" id="A0A7N2MX78"/>
<gene>
    <name evidence="4" type="primary">LOC115966257</name>
</gene>
<dbReference type="PROSITE" id="PS51471">
    <property type="entry name" value="FE2OG_OXY"/>
    <property type="match status" value="1"/>
</dbReference>
<dbReference type="OrthoDB" id="271595at2759"/>
<dbReference type="GO" id="GO:0006402">
    <property type="term" value="P:mRNA catabolic process"/>
    <property type="evidence" value="ECO:0007669"/>
    <property type="project" value="InterPro"/>
</dbReference>
<dbReference type="InterPro" id="IPR005123">
    <property type="entry name" value="Oxoglu/Fe-dep_dioxygenase_dom"/>
</dbReference>
<dbReference type="RefSeq" id="XP_030941370.1">
    <property type="nucleotide sequence ID" value="XM_031085510.1"/>
</dbReference>
<dbReference type="InterPro" id="IPR037151">
    <property type="entry name" value="AlkB-like_sf"/>
</dbReference>
<feature type="region of interest" description="Disordered" evidence="2">
    <location>
        <begin position="401"/>
        <end position="425"/>
    </location>
</feature>
<keyword evidence="5" id="KW-1185">Reference proteome</keyword>
<dbReference type="GO" id="GO:0032451">
    <property type="term" value="F:demethylase activity"/>
    <property type="evidence" value="ECO:0007669"/>
    <property type="project" value="InterPro"/>
</dbReference>
<evidence type="ECO:0000313" key="5">
    <source>
        <dbReference type="Proteomes" id="UP000594261"/>
    </source>
</evidence>
<dbReference type="InterPro" id="IPR027450">
    <property type="entry name" value="AlkB-like"/>
</dbReference>
<dbReference type="Gene3D" id="2.60.120.590">
    <property type="entry name" value="Alpha-ketoglutarate-dependent dioxygenase AlkB-like"/>
    <property type="match status" value="1"/>
</dbReference>